<keyword evidence="4 7" id="KW-1133">Transmembrane helix</keyword>
<evidence type="ECO:0000256" key="7">
    <source>
        <dbReference type="SAM" id="Phobius"/>
    </source>
</evidence>
<evidence type="ECO:0000256" key="2">
    <source>
        <dbReference type="ARBA" id="ARBA00022475"/>
    </source>
</evidence>
<comment type="subcellular location">
    <subcellularLocation>
        <location evidence="1">Cell membrane</location>
        <topology evidence="1">Single-pass membrane protein</topology>
    </subcellularLocation>
</comment>
<feature type="transmembrane region" description="Helical" evidence="7">
    <location>
        <begin position="198"/>
        <end position="217"/>
    </location>
</feature>
<evidence type="ECO:0000313" key="10">
    <source>
        <dbReference type="Proteomes" id="UP001499979"/>
    </source>
</evidence>
<evidence type="ECO:0000256" key="4">
    <source>
        <dbReference type="ARBA" id="ARBA00022989"/>
    </source>
</evidence>
<evidence type="ECO:0000313" key="9">
    <source>
        <dbReference type="EMBL" id="GAA1133407.1"/>
    </source>
</evidence>
<feature type="compositionally biased region" description="Pro residues" evidence="6">
    <location>
        <begin position="1"/>
        <end position="16"/>
    </location>
</feature>
<keyword evidence="10" id="KW-1185">Reference proteome</keyword>
<dbReference type="InterPro" id="IPR052027">
    <property type="entry name" value="PspC"/>
</dbReference>
<proteinExistence type="predicted"/>
<evidence type="ECO:0000259" key="8">
    <source>
        <dbReference type="Pfam" id="PF04024"/>
    </source>
</evidence>
<feature type="domain" description="Phage shock protein PspC N-terminal" evidence="8">
    <location>
        <begin position="30"/>
        <end position="85"/>
    </location>
</feature>
<gene>
    <name evidence="9" type="ORF">GCM10009606_11920</name>
</gene>
<organism evidence="9 10">
    <name type="scientific">Nocardioides aquiterrae</name>
    <dbReference type="NCBI Taxonomy" id="203799"/>
    <lineage>
        <taxon>Bacteria</taxon>
        <taxon>Bacillati</taxon>
        <taxon>Actinomycetota</taxon>
        <taxon>Actinomycetes</taxon>
        <taxon>Propionibacteriales</taxon>
        <taxon>Nocardioidaceae</taxon>
        <taxon>Nocardioides</taxon>
    </lineage>
</organism>
<dbReference type="PANTHER" id="PTHR33885:SF3">
    <property type="entry name" value="PHAGE SHOCK PROTEIN C"/>
    <property type="match status" value="1"/>
</dbReference>
<feature type="transmembrane region" description="Helical" evidence="7">
    <location>
        <begin position="229"/>
        <end position="247"/>
    </location>
</feature>
<evidence type="ECO:0000256" key="5">
    <source>
        <dbReference type="ARBA" id="ARBA00023136"/>
    </source>
</evidence>
<dbReference type="PANTHER" id="PTHR33885">
    <property type="entry name" value="PHAGE SHOCK PROTEIN C"/>
    <property type="match status" value="1"/>
</dbReference>
<sequence length="390" mass="40486">MTTSPPEAPSGPPPADGPRVTGDQVRDLGRLRRSRTDRKVAGVAGGLARHLDVDPLILRVAFVVLVFFGGAGLILYGACWLLVPEDGAQRAPLHLDERTRSVALIIVGVVAALALVGDSWGAFWFPWPVAVVALVALWLLTRNNNPQPPAGPVVPPPPGQPAASAPTTEPAYAPYYTQPVRPFQSYVKPPNPRKRGPILFWFTLALVALGEGVLGIIDLAGANVAGPAYPALAVAICGAMLLVGAFFGRAGGIILVGLVAALALAVATAADQIDAKSVSVTPLTASEVAPHYSLDVGEQRIDLSQVTDVAALDGRTVAVDGRAGTIDITLPPGLSADIDATVDGAGSIKLFRYQHGGIGGIEDHRLVGPPDAPTVHLVLDLELGEIEVTR</sequence>
<feature type="region of interest" description="Disordered" evidence="6">
    <location>
        <begin position="1"/>
        <end position="23"/>
    </location>
</feature>
<feature type="transmembrane region" description="Helical" evidence="7">
    <location>
        <begin position="123"/>
        <end position="140"/>
    </location>
</feature>
<dbReference type="Pfam" id="PF04024">
    <property type="entry name" value="PspC"/>
    <property type="match status" value="1"/>
</dbReference>
<dbReference type="RefSeq" id="WP_343906543.1">
    <property type="nucleotide sequence ID" value="NZ_BAAAJE010000004.1"/>
</dbReference>
<keyword evidence="2" id="KW-1003">Cell membrane</keyword>
<dbReference type="InterPro" id="IPR007168">
    <property type="entry name" value="Phageshock_PspC_N"/>
</dbReference>
<feature type="transmembrane region" description="Helical" evidence="7">
    <location>
        <begin position="252"/>
        <end position="270"/>
    </location>
</feature>
<accession>A0ABP4F0P1</accession>
<evidence type="ECO:0000256" key="6">
    <source>
        <dbReference type="SAM" id="MobiDB-lite"/>
    </source>
</evidence>
<keyword evidence="5 7" id="KW-0472">Membrane</keyword>
<dbReference type="Proteomes" id="UP001499979">
    <property type="component" value="Unassembled WGS sequence"/>
</dbReference>
<evidence type="ECO:0000256" key="3">
    <source>
        <dbReference type="ARBA" id="ARBA00022692"/>
    </source>
</evidence>
<protein>
    <submittedName>
        <fullName evidence="9">PspC domain-containing protein</fullName>
    </submittedName>
</protein>
<comment type="caution">
    <text evidence="9">The sequence shown here is derived from an EMBL/GenBank/DDBJ whole genome shotgun (WGS) entry which is preliminary data.</text>
</comment>
<keyword evidence="3 7" id="KW-0812">Transmembrane</keyword>
<feature type="transmembrane region" description="Helical" evidence="7">
    <location>
        <begin position="101"/>
        <end position="117"/>
    </location>
</feature>
<reference evidence="10" key="1">
    <citation type="journal article" date="2019" name="Int. J. Syst. Evol. Microbiol.">
        <title>The Global Catalogue of Microorganisms (GCM) 10K type strain sequencing project: providing services to taxonomists for standard genome sequencing and annotation.</title>
        <authorList>
            <consortium name="The Broad Institute Genomics Platform"/>
            <consortium name="The Broad Institute Genome Sequencing Center for Infectious Disease"/>
            <person name="Wu L."/>
            <person name="Ma J."/>
        </authorList>
    </citation>
    <scope>NUCLEOTIDE SEQUENCE [LARGE SCALE GENOMIC DNA]</scope>
    <source>
        <strain evidence="10">JCM 11813</strain>
    </source>
</reference>
<dbReference type="EMBL" id="BAAAJE010000004">
    <property type="protein sequence ID" value="GAA1133407.1"/>
    <property type="molecule type" value="Genomic_DNA"/>
</dbReference>
<name>A0ABP4F0P1_9ACTN</name>
<feature type="transmembrane region" description="Helical" evidence="7">
    <location>
        <begin position="56"/>
        <end position="81"/>
    </location>
</feature>
<evidence type="ECO:0000256" key="1">
    <source>
        <dbReference type="ARBA" id="ARBA00004162"/>
    </source>
</evidence>